<feature type="compositionally biased region" description="Basic and acidic residues" evidence="1">
    <location>
        <begin position="1"/>
        <end position="10"/>
    </location>
</feature>
<keyword evidence="2" id="KW-1133">Transmembrane helix</keyword>
<keyword evidence="2" id="KW-0812">Transmembrane</keyword>
<proteinExistence type="predicted"/>
<reference evidence="3" key="2">
    <citation type="submission" date="2015-06" db="UniProtKB">
        <authorList>
            <consortium name="EnsemblMetazoa"/>
        </authorList>
    </citation>
    <scope>IDENTIFICATION</scope>
</reference>
<evidence type="ECO:0000313" key="4">
    <source>
        <dbReference type="Proteomes" id="UP000015102"/>
    </source>
</evidence>
<sequence>MFVGKTEEGPIRAQPIPPPEPRSSSNNFNSVSGVVQIYSKFIDSLKRRHECCPHKGNCVHYAVMGGLRPLVGGIGLQILLKLVLSIKKIVQLKLNVKKVFLNRSTIKLGVFLGGFSFLFKAVSCSLRHIVGQDHPLFALPAGFIASTAFFQYPDTTVALYVMWKMLQ</sequence>
<reference evidence="4" key="1">
    <citation type="submission" date="2013-02" db="EMBL/GenBank/DDBJ databases">
        <authorList>
            <person name="Hughes D."/>
        </authorList>
    </citation>
    <scope>NUCLEOTIDE SEQUENCE</scope>
    <source>
        <strain>Durham</strain>
        <strain evidence="4">NC isolate 2 -- Noor lab</strain>
    </source>
</reference>
<evidence type="ECO:0008006" key="5">
    <source>
        <dbReference type="Google" id="ProtNLM"/>
    </source>
</evidence>
<dbReference type="Proteomes" id="UP000015102">
    <property type="component" value="Unassembled WGS sequence"/>
</dbReference>
<feature type="transmembrane region" description="Helical" evidence="2">
    <location>
        <begin position="136"/>
        <end position="163"/>
    </location>
</feature>
<feature type="transmembrane region" description="Helical" evidence="2">
    <location>
        <begin position="70"/>
        <end position="87"/>
    </location>
</feature>
<dbReference type="HOGENOM" id="CLU_1598663_0_0_1"/>
<dbReference type="OMA" id="NIKFCLF"/>
<dbReference type="EMBL" id="CAQQ02183050">
    <property type="status" value="NOT_ANNOTATED_CDS"/>
    <property type="molecule type" value="Genomic_DNA"/>
</dbReference>
<dbReference type="EnsemblMetazoa" id="MESCA011222-RA">
    <property type="protein sequence ID" value="MESCA011222-PA"/>
    <property type="gene ID" value="MESCA011222"/>
</dbReference>
<evidence type="ECO:0000256" key="2">
    <source>
        <dbReference type="SAM" id="Phobius"/>
    </source>
</evidence>
<keyword evidence="2" id="KW-0472">Membrane</keyword>
<evidence type="ECO:0000256" key="1">
    <source>
        <dbReference type="SAM" id="MobiDB-lite"/>
    </source>
</evidence>
<name>T1H4L0_MEGSC</name>
<protein>
    <recommendedName>
        <fullName evidence="5">Transmembrane protein 135 N-terminal domain-containing protein</fullName>
    </recommendedName>
</protein>
<evidence type="ECO:0000313" key="3">
    <source>
        <dbReference type="EnsemblMetazoa" id="MESCA011222-PA"/>
    </source>
</evidence>
<keyword evidence="4" id="KW-1185">Reference proteome</keyword>
<dbReference type="AlphaFoldDB" id="T1H4L0"/>
<dbReference type="PANTHER" id="PTHR12459:SF15">
    <property type="entry name" value="TRANSMEMBRANE PROTEIN 135"/>
    <property type="match status" value="1"/>
</dbReference>
<feature type="region of interest" description="Disordered" evidence="1">
    <location>
        <begin position="1"/>
        <end position="28"/>
    </location>
</feature>
<dbReference type="PANTHER" id="PTHR12459">
    <property type="entry name" value="TRANSMEMBRANE PROTEIN 135-RELATED"/>
    <property type="match status" value="1"/>
</dbReference>
<organism evidence="3 4">
    <name type="scientific">Megaselia scalaris</name>
    <name type="common">Humpbacked fly</name>
    <name type="synonym">Phora scalaris</name>
    <dbReference type="NCBI Taxonomy" id="36166"/>
    <lineage>
        <taxon>Eukaryota</taxon>
        <taxon>Metazoa</taxon>
        <taxon>Ecdysozoa</taxon>
        <taxon>Arthropoda</taxon>
        <taxon>Hexapoda</taxon>
        <taxon>Insecta</taxon>
        <taxon>Pterygota</taxon>
        <taxon>Neoptera</taxon>
        <taxon>Endopterygota</taxon>
        <taxon>Diptera</taxon>
        <taxon>Brachycera</taxon>
        <taxon>Muscomorpha</taxon>
        <taxon>Platypezoidea</taxon>
        <taxon>Phoridae</taxon>
        <taxon>Megaseliini</taxon>
        <taxon>Megaselia</taxon>
    </lineage>
</organism>
<feature type="transmembrane region" description="Helical" evidence="2">
    <location>
        <begin position="108"/>
        <end position="130"/>
    </location>
</feature>
<accession>T1H4L0</accession>
<dbReference type="InterPro" id="IPR026749">
    <property type="entry name" value="Tmem135"/>
</dbReference>